<reference evidence="3 4" key="1">
    <citation type="submission" date="2019-10" db="EMBL/GenBank/DDBJ databases">
        <authorList>
            <person name="Palmer J.M."/>
        </authorList>
    </citation>
    <scope>NUCLEOTIDE SEQUENCE [LARGE SCALE GENOMIC DNA]</scope>
    <source>
        <strain evidence="3 4">TWF718</strain>
    </source>
</reference>
<evidence type="ECO:0000259" key="2">
    <source>
        <dbReference type="PROSITE" id="PS50181"/>
    </source>
</evidence>
<proteinExistence type="predicted"/>
<dbReference type="Pfam" id="PF00646">
    <property type="entry name" value="F-box"/>
    <property type="match status" value="1"/>
</dbReference>
<dbReference type="Proteomes" id="UP001313282">
    <property type="component" value="Unassembled WGS sequence"/>
</dbReference>
<evidence type="ECO:0000256" key="1">
    <source>
        <dbReference type="SAM" id="MobiDB-lite"/>
    </source>
</evidence>
<feature type="region of interest" description="Disordered" evidence="1">
    <location>
        <begin position="159"/>
        <end position="178"/>
    </location>
</feature>
<dbReference type="EMBL" id="JAVHNR010000012">
    <property type="protein sequence ID" value="KAK6330021.1"/>
    <property type="molecule type" value="Genomic_DNA"/>
</dbReference>
<feature type="compositionally biased region" description="Basic and acidic residues" evidence="1">
    <location>
        <begin position="159"/>
        <end position="169"/>
    </location>
</feature>
<comment type="caution">
    <text evidence="3">The sequence shown here is derived from an EMBL/GenBank/DDBJ whole genome shotgun (WGS) entry which is preliminary data.</text>
</comment>
<dbReference type="InterPro" id="IPR036047">
    <property type="entry name" value="F-box-like_dom_sf"/>
</dbReference>
<feature type="domain" description="F-box" evidence="2">
    <location>
        <begin position="20"/>
        <end position="69"/>
    </location>
</feature>
<feature type="region of interest" description="Disordered" evidence="1">
    <location>
        <begin position="1"/>
        <end position="23"/>
    </location>
</feature>
<dbReference type="SUPFAM" id="SSF81383">
    <property type="entry name" value="F-box domain"/>
    <property type="match status" value="1"/>
</dbReference>
<accession>A0AAN8MGI8</accession>
<evidence type="ECO:0000313" key="3">
    <source>
        <dbReference type="EMBL" id="KAK6330021.1"/>
    </source>
</evidence>
<dbReference type="PROSITE" id="PS50181">
    <property type="entry name" value="FBOX"/>
    <property type="match status" value="1"/>
</dbReference>
<evidence type="ECO:0000313" key="4">
    <source>
        <dbReference type="Proteomes" id="UP001313282"/>
    </source>
</evidence>
<dbReference type="AlphaFoldDB" id="A0AAN8MGI8"/>
<sequence>MADSKPLVNQTSHPDPPPRTSKLENLPYDVKYLILESISDYESLVRFSQLSRAFYNIFREHRRALFLRFMFDEASEYREESYFLACLGERLTDGTMTVGALDTLYQCYADSLSPTAFEHPWYYKDVMRGGANMRARIAQGHKGIKEHCEQFIQRELRPKMKTRPPKEDGTDYSELPPTDSERHRVMQGLYKIWLLLKLHHVRVSDPQQFELASRNVGTQIYPLRADVARYLKLWDYWDLKVVQVLLPIFWNDMKAKYDKRGENLIREALCHRPGDRHDDYSYFTLFLNASLHLYFPHTGLKWINTSSSAKEIQAHIWNVSNYLSNKENRAHFESLGDFTGIAYIYFQQVHGSPDDNGFPGPEAFDNVPLKRLCRPGRAMEEYPSQGLEGKRRFLKSLNHASLAQADLQSCMWDDWRLESWGYLIPDFTSPLESLAHTPNDNTSELLERFESFGVQI</sequence>
<name>A0AAN8MGI8_9PEZI</name>
<gene>
    <name evidence="3" type="ORF">TWF718_003448</name>
</gene>
<keyword evidence="4" id="KW-1185">Reference proteome</keyword>
<organism evidence="3 4">
    <name type="scientific">Orbilia javanica</name>
    <dbReference type="NCBI Taxonomy" id="47235"/>
    <lineage>
        <taxon>Eukaryota</taxon>
        <taxon>Fungi</taxon>
        <taxon>Dikarya</taxon>
        <taxon>Ascomycota</taxon>
        <taxon>Pezizomycotina</taxon>
        <taxon>Orbiliomycetes</taxon>
        <taxon>Orbiliales</taxon>
        <taxon>Orbiliaceae</taxon>
        <taxon>Orbilia</taxon>
    </lineage>
</organism>
<dbReference type="InterPro" id="IPR001810">
    <property type="entry name" value="F-box_dom"/>
</dbReference>
<protein>
    <recommendedName>
        <fullName evidence="2">F-box domain-containing protein</fullName>
    </recommendedName>
</protein>